<dbReference type="AlphaFoldDB" id="A0A3M0FXD0"/>
<protein>
    <recommendedName>
        <fullName evidence="2">DUF6089 domain-containing protein</fullName>
    </recommendedName>
</protein>
<keyword evidence="1" id="KW-0732">Signal</keyword>
<dbReference type="SUPFAM" id="SSF56925">
    <property type="entry name" value="OMPA-like"/>
    <property type="match status" value="1"/>
</dbReference>
<gene>
    <name evidence="3" type="ORF">EAX61_12410</name>
</gene>
<feature type="chain" id="PRO_5018267510" description="DUF6089 domain-containing protein" evidence="1">
    <location>
        <begin position="20"/>
        <end position="229"/>
    </location>
</feature>
<dbReference type="Pfam" id="PF19573">
    <property type="entry name" value="DUF6089"/>
    <property type="match status" value="1"/>
</dbReference>
<dbReference type="InterPro" id="IPR011250">
    <property type="entry name" value="OMP/PagP_B-barrel"/>
</dbReference>
<comment type="caution">
    <text evidence="3">The sequence shown here is derived from an EMBL/GenBank/DDBJ whole genome shotgun (WGS) entry which is preliminary data.</text>
</comment>
<dbReference type="InterPro" id="IPR045743">
    <property type="entry name" value="DUF6089"/>
</dbReference>
<evidence type="ECO:0000259" key="2">
    <source>
        <dbReference type="Pfam" id="PF19573"/>
    </source>
</evidence>
<sequence>MRYLTIIAIAIFWSNTITAQQYEAGLYAGGANFIGDVGKTTFIAPNSPVIGGILKWNRSSRHSFRLTALFAQLDVDDVKSDDPRRLERGYSFKNSVKEVSLGLEYTFWEFDMFKARNPASPYLYTGLTYFNHDDFALDTRRDELVKTGSSWDVAIPMVIGYKAAFGGRVVLAFEAGARYTLSDNLDGSAPKEGDGLATTFGNSNNNDWYMFTGVTLTFTFGRRPCFCAF</sequence>
<feature type="signal peptide" evidence="1">
    <location>
        <begin position="1"/>
        <end position="19"/>
    </location>
</feature>
<dbReference type="EMBL" id="REFV01000012">
    <property type="protein sequence ID" value="RMB57165.1"/>
    <property type="molecule type" value="Genomic_DNA"/>
</dbReference>
<accession>A0A3M0FXD0</accession>
<name>A0A3M0FXD0_9FLAO</name>
<dbReference type="RefSeq" id="WP_121918021.1">
    <property type="nucleotide sequence ID" value="NZ_REFV01000012.1"/>
</dbReference>
<evidence type="ECO:0000313" key="4">
    <source>
        <dbReference type="Proteomes" id="UP000281985"/>
    </source>
</evidence>
<feature type="domain" description="DUF6089" evidence="2">
    <location>
        <begin position="6"/>
        <end position="228"/>
    </location>
</feature>
<proteinExistence type="predicted"/>
<organism evidence="3 4">
    <name type="scientific">Dokdonia sinensis</name>
    <dbReference type="NCBI Taxonomy" id="2479847"/>
    <lineage>
        <taxon>Bacteria</taxon>
        <taxon>Pseudomonadati</taxon>
        <taxon>Bacteroidota</taxon>
        <taxon>Flavobacteriia</taxon>
        <taxon>Flavobacteriales</taxon>
        <taxon>Flavobacteriaceae</taxon>
        <taxon>Dokdonia</taxon>
    </lineage>
</organism>
<evidence type="ECO:0000256" key="1">
    <source>
        <dbReference type="SAM" id="SignalP"/>
    </source>
</evidence>
<keyword evidence="4" id="KW-1185">Reference proteome</keyword>
<dbReference type="OrthoDB" id="654178at2"/>
<evidence type="ECO:0000313" key="3">
    <source>
        <dbReference type="EMBL" id="RMB57165.1"/>
    </source>
</evidence>
<reference evidence="3 4" key="1">
    <citation type="submission" date="2018-10" db="EMBL/GenBank/DDBJ databases">
        <title>Dokdonia luteus sp. nov., isolated from sea water.</title>
        <authorList>
            <person name="Zhou L.Y."/>
            <person name="Du Z.J."/>
        </authorList>
    </citation>
    <scope>NUCLEOTIDE SEQUENCE [LARGE SCALE GENOMIC DNA]</scope>
    <source>
        <strain evidence="3 4">SH27</strain>
    </source>
</reference>
<dbReference type="Proteomes" id="UP000281985">
    <property type="component" value="Unassembled WGS sequence"/>
</dbReference>